<evidence type="ECO:0000313" key="1">
    <source>
        <dbReference type="EMBL" id="SDQ29292.1"/>
    </source>
</evidence>
<evidence type="ECO:0000313" key="2">
    <source>
        <dbReference type="Proteomes" id="UP000199365"/>
    </source>
</evidence>
<keyword evidence="2" id="KW-1185">Reference proteome</keyword>
<protein>
    <recommendedName>
        <fullName evidence="3">F5/8 type C domain-containing protein</fullName>
    </recommendedName>
</protein>
<dbReference type="STRING" id="157910.SAMN05445850_0148"/>
<dbReference type="InterPro" id="IPR048922">
    <property type="entry name" value="Bbp16"/>
</dbReference>
<reference evidence="2" key="1">
    <citation type="submission" date="2016-10" db="EMBL/GenBank/DDBJ databases">
        <authorList>
            <person name="Varghese N."/>
            <person name="Submissions S."/>
        </authorList>
    </citation>
    <scope>NUCLEOTIDE SEQUENCE [LARGE SCALE GENOMIC DNA]</scope>
    <source>
        <strain evidence="2">DUS833</strain>
    </source>
</reference>
<proteinExistence type="predicted"/>
<gene>
    <name evidence="1" type="ORF">SAMN05445850_0148</name>
</gene>
<dbReference type="Gene3D" id="2.60.120.1110">
    <property type="match status" value="1"/>
</dbReference>
<dbReference type="Pfam" id="PF21190">
    <property type="entry name" value="Bbp16"/>
    <property type="match status" value="1"/>
</dbReference>
<dbReference type="EMBL" id="FNKX01000001">
    <property type="protein sequence ID" value="SDQ29292.1"/>
    <property type="molecule type" value="Genomic_DNA"/>
</dbReference>
<name>A0A1H0ZPH9_9BURK</name>
<dbReference type="RefSeq" id="WP_090800674.1">
    <property type="nucleotide sequence ID" value="NZ_FNKX01000001.1"/>
</dbReference>
<accession>A0A1H0ZPH9</accession>
<sequence>MILDASLFFDSAAAITSTIPSTNTLDLWTFRDLGVDGGKYAVPKLMCLVTTAFTTFNGATLQASFQGSTDNSAWTTYASSAAVPAAALVAGVRPFDLGLPRPPTGVAIPRYLRLLYTVGTGVFNTGALTSTLVIGREDQVMNGAFQSGYRAGITVNN</sequence>
<dbReference type="Proteomes" id="UP000199365">
    <property type="component" value="Unassembled WGS sequence"/>
</dbReference>
<evidence type="ECO:0008006" key="3">
    <source>
        <dbReference type="Google" id="ProtNLM"/>
    </source>
</evidence>
<organism evidence="1 2">
    <name type="scientific">Paraburkholderia tuberum</name>
    <dbReference type="NCBI Taxonomy" id="157910"/>
    <lineage>
        <taxon>Bacteria</taxon>
        <taxon>Pseudomonadati</taxon>
        <taxon>Pseudomonadota</taxon>
        <taxon>Betaproteobacteria</taxon>
        <taxon>Burkholderiales</taxon>
        <taxon>Burkholderiaceae</taxon>
        <taxon>Paraburkholderia</taxon>
    </lineage>
</organism>
<dbReference type="AlphaFoldDB" id="A0A1H0ZPH9"/>